<dbReference type="Proteomes" id="UP001355206">
    <property type="component" value="Unassembled WGS sequence"/>
</dbReference>
<gene>
    <name evidence="1" type="ORF">MOTC310_11955</name>
</gene>
<evidence type="ECO:0000313" key="1">
    <source>
        <dbReference type="EMBL" id="MEE7491138.1"/>
    </source>
</evidence>
<sequence>MARYVLEGEWSGYSSSQRRVVHRETINERRRARYEGRGRLFAVRFTDGTMLELSVRPVRRGEKVETLLGYGSLICEAEASTATCFQVRPISGSDEAA</sequence>
<keyword evidence="2" id="KW-1185">Reference proteome</keyword>
<evidence type="ECO:0000313" key="2">
    <source>
        <dbReference type="Proteomes" id="UP001355206"/>
    </source>
</evidence>
<dbReference type="EMBL" id="MLCA01000006">
    <property type="protein sequence ID" value="MEE7491138.1"/>
    <property type="molecule type" value="Genomic_DNA"/>
</dbReference>
<dbReference type="RefSeq" id="WP_331301924.1">
    <property type="nucleotide sequence ID" value="NZ_MLCA01000006.1"/>
</dbReference>
<reference evidence="1 2" key="1">
    <citation type="journal article" date="2012" name="Genet. Mol. Biol.">
        <title>Analysis of 16S rRNA and mxaF genes revealing insights into Methylobacterium niche-specific plant association.</title>
        <authorList>
            <person name="Dourado M.N."/>
            <person name="Andreote F.D."/>
            <person name="Dini-Andreote F."/>
            <person name="Conti R."/>
            <person name="Araujo J.M."/>
            <person name="Araujo W.L."/>
        </authorList>
    </citation>
    <scope>NUCLEOTIDE SEQUENCE [LARGE SCALE GENOMIC DNA]</scope>
    <source>
        <strain evidence="1 2">TC3-10</strain>
    </source>
</reference>
<comment type="caution">
    <text evidence="1">The sequence shown here is derived from an EMBL/GenBank/DDBJ whole genome shotgun (WGS) entry which is preliminary data.</text>
</comment>
<protein>
    <submittedName>
        <fullName evidence="1">Uncharacterized protein</fullName>
    </submittedName>
</protein>
<name>A0ABU7TMV3_9HYPH</name>
<accession>A0ABU7TMV3</accession>
<organism evidence="1 2">
    <name type="scientific">Methylobacterium oryzae</name>
    <dbReference type="NCBI Taxonomy" id="334852"/>
    <lineage>
        <taxon>Bacteria</taxon>
        <taxon>Pseudomonadati</taxon>
        <taxon>Pseudomonadota</taxon>
        <taxon>Alphaproteobacteria</taxon>
        <taxon>Hyphomicrobiales</taxon>
        <taxon>Methylobacteriaceae</taxon>
        <taxon>Methylobacterium</taxon>
    </lineage>
</organism>
<proteinExistence type="predicted"/>